<dbReference type="PANTHER" id="PTHR47976">
    <property type="entry name" value="G-TYPE LECTIN S-RECEPTOR-LIKE SERINE/THREONINE-PROTEIN KINASE SD2-5"/>
    <property type="match status" value="1"/>
</dbReference>
<feature type="domain" description="Bulb-type lectin" evidence="5">
    <location>
        <begin position="44"/>
        <end position="162"/>
    </location>
</feature>
<evidence type="ECO:0000313" key="6">
    <source>
        <dbReference type="EMBL" id="KAJ8771119.1"/>
    </source>
</evidence>
<dbReference type="SUPFAM" id="SSF51110">
    <property type="entry name" value="alpha-D-mannose-specific plant lectins"/>
    <property type="match status" value="1"/>
</dbReference>
<dbReference type="SMART" id="SM00108">
    <property type="entry name" value="B_lectin"/>
    <property type="match status" value="1"/>
</dbReference>
<dbReference type="CDD" id="cd00028">
    <property type="entry name" value="B_lectin"/>
    <property type="match status" value="1"/>
</dbReference>
<dbReference type="InterPro" id="IPR036426">
    <property type="entry name" value="Bulb-type_lectin_dom_sf"/>
</dbReference>
<organism evidence="6 7">
    <name type="scientific">Erythroxylum novogranatense</name>
    <dbReference type="NCBI Taxonomy" id="1862640"/>
    <lineage>
        <taxon>Eukaryota</taxon>
        <taxon>Viridiplantae</taxon>
        <taxon>Streptophyta</taxon>
        <taxon>Embryophyta</taxon>
        <taxon>Tracheophyta</taxon>
        <taxon>Spermatophyta</taxon>
        <taxon>Magnoliopsida</taxon>
        <taxon>eudicotyledons</taxon>
        <taxon>Gunneridae</taxon>
        <taxon>Pentapetalae</taxon>
        <taxon>rosids</taxon>
        <taxon>fabids</taxon>
        <taxon>Malpighiales</taxon>
        <taxon>Erythroxylaceae</taxon>
        <taxon>Erythroxylum</taxon>
    </lineage>
</organism>
<sequence length="298" mass="33231">MPSSPMNISILVSLCLFSILPIIAQASVPPSARFQYVNEGEFGDYVVEYDGSYRVLSPFAQPFQLCFYNTTPNEFTLAVRMGTVRSEGLMRWVWEANRGNPVGEKATLTFGKDGNLVLAHADGRIAWQTNTANKGVVGFELLSNGNMVLYDSKRRFVWQSFNSPTDTLLVGQSLKLGGVNKLVSRASQKVNKNGRYSLVLEPNTVSMYNTSSKSQKPRRYFSFSKLIGEHQGYLGHMTFNGDLSLGFNGKKVPLSTQSFNTTLSYLRLGVDGNLRIYTYVYDNDPDAGRAWVVTYTLL</sequence>
<keyword evidence="3" id="KW-0325">Glycoprotein</keyword>
<dbReference type="Pfam" id="PF01453">
    <property type="entry name" value="B_lectin"/>
    <property type="match status" value="1"/>
</dbReference>
<protein>
    <recommendedName>
        <fullName evidence="5">Bulb-type lectin domain-containing protein</fullName>
    </recommendedName>
</protein>
<dbReference type="Gene3D" id="2.90.10.10">
    <property type="entry name" value="Bulb-type lectin domain"/>
    <property type="match status" value="1"/>
</dbReference>
<evidence type="ECO:0000256" key="1">
    <source>
        <dbReference type="ARBA" id="ARBA00022729"/>
    </source>
</evidence>
<dbReference type="Proteomes" id="UP001159364">
    <property type="component" value="Linkage Group LG03"/>
</dbReference>
<reference evidence="6 7" key="1">
    <citation type="submission" date="2021-09" db="EMBL/GenBank/DDBJ databases">
        <title>Genomic insights and catalytic innovation underlie evolution of tropane alkaloids biosynthesis.</title>
        <authorList>
            <person name="Wang Y.-J."/>
            <person name="Tian T."/>
            <person name="Huang J.-P."/>
            <person name="Huang S.-X."/>
        </authorList>
    </citation>
    <scope>NUCLEOTIDE SEQUENCE [LARGE SCALE GENOMIC DNA]</scope>
    <source>
        <strain evidence="6">KIB-2018</strain>
        <tissue evidence="6">Leaf</tissue>
    </source>
</reference>
<dbReference type="PROSITE" id="PS50927">
    <property type="entry name" value="BULB_LECTIN"/>
    <property type="match status" value="1"/>
</dbReference>
<dbReference type="InterPro" id="IPR051343">
    <property type="entry name" value="G-type_lectin_kinases/EP1-like"/>
</dbReference>
<dbReference type="InterPro" id="IPR001480">
    <property type="entry name" value="Bulb-type_lectin_dom"/>
</dbReference>
<keyword evidence="2" id="KW-1015">Disulfide bond</keyword>
<name>A0AAV8TYZ9_9ROSI</name>
<comment type="caution">
    <text evidence="6">The sequence shown here is derived from an EMBL/GenBank/DDBJ whole genome shotgun (WGS) entry which is preliminary data.</text>
</comment>
<evidence type="ECO:0000259" key="5">
    <source>
        <dbReference type="PROSITE" id="PS50927"/>
    </source>
</evidence>
<feature type="signal peptide" evidence="4">
    <location>
        <begin position="1"/>
        <end position="26"/>
    </location>
</feature>
<evidence type="ECO:0000256" key="4">
    <source>
        <dbReference type="SAM" id="SignalP"/>
    </source>
</evidence>
<dbReference type="EMBL" id="JAIWQS010000003">
    <property type="protein sequence ID" value="KAJ8771119.1"/>
    <property type="molecule type" value="Genomic_DNA"/>
</dbReference>
<gene>
    <name evidence="6" type="ORF">K2173_023444</name>
</gene>
<evidence type="ECO:0000256" key="2">
    <source>
        <dbReference type="ARBA" id="ARBA00023157"/>
    </source>
</evidence>
<evidence type="ECO:0000256" key="3">
    <source>
        <dbReference type="ARBA" id="ARBA00023180"/>
    </source>
</evidence>
<dbReference type="AlphaFoldDB" id="A0AAV8TYZ9"/>
<keyword evidence="1 4" id="KW-0732">Signal</keyword>
<accession>A0AAV8TYZ9</accession>
<dbReference type="PANTHER" id="PTHR47976:SF115">
    <property type="entry name" value="RECEPTOR-LIKE SERINE_THREONINE-PROTEIN KINASE"/>
    <property type="match status" value="1"/>
</dbReference>
<proteinExistence type="predicted"/>
<evidence type="ECO:0000313" key="7">
    <source>
        <dbReference type="Proteomes" id="UP001159364"/>
    </source>
</evidence>
<feature type="chain" id="PRO_5043563822" description="Bulb-type lectin domain-containing protein" evidence="4">
    <location>
        <begin position="27"/>
        <end position="298"/>
    </location>
</feature>
<keyword evidence="7" id="KW-1185">Reference proteome</keyword>